<gene>
    <name evidence="1" type="ORF">Taro_009086</name>
</gene>
<sequence>HSQALLGQGRRFCCGEGQSNVLKVFLACFHHEDAAWSGGNAVWVSFFAFFVEGSFPTEPVTREAHPYPFQVKESKRLRTRRLVLSRTVVVQGLHDHQQCNFPFRGSPRGMP</sequence>
<keyword evidence="2" id="KW-1185">Reference proteome</keyword>
<reference evidence="1" key="1">
    <citation type="submission" date="2017-07" db="EMBL/GenBank/DDBJ databases">
        <title>Taro Niue Genome Assembly and Annotation.</title>
        <authorList>
            <person name="Atibalentja N."/>
            <person name="Keating K."/>
            <person name="Fields C.J."/>
        </authorList>
    </citation>
    <scope>NUCLEOTIDE SEQUENCE</scope>
    <source>
        <strain evidence="1">Niue_2</strain>
        <tissue evidence="1">Leaf</tissue>
    </source>
</reference>
<dbReference type="EMBL" id="NMUH01000313">
    <property type="protein sequence ID" value="MQL76699.1"/>
    <property type="molecule type" value="Genomic_DNA"/>
</dbReference>
<accession>A0A843U902</accession>
<organism evidence="1 2">
    <name type="scientific">Colocasia esculenta</name>
    <name type="common">Wild taro</name>
    <name type="synonym">Arum esculentum</name>
    <dbReference type="NCBI Taxonomy" id="4460"/>
    <lineage>
        <taxon>Eukaryota</taxon>
        <taxon>Viridiplantae</taxon>
        <taxon>Streptophyta</taxon>
        <taxon>Embryophyta</taxon>
        <taxon>Tracheophyta</taxon>
        <taxon>Spermatophyta</taxon>
        <taxon>Magnoliopsida</taxon>
        <taxon>Liliopsida</taxon>
        <taxon>Araceae</taxon>
        <taxon>Aroideae</taxon>
        <taxon>Colocasieae</taxon>
        <taxon>Colocasia</taxon>
    </lineage>
</organism>
<name>A0A843U902_COLES</name>
<feature type="non-terminal residue" evidence="1">
    <location>
        <position position="1"/>
    </location>
</feature>
<proteinExistence type="predicted"/>
<dbReference type="Proteomes" id="UP000652761">
    <property type="component" value="Unassembled WGS sequence"/>
</dbReference>
<comment type="caution">
    <text evidence="1">The sequence shown here is derived from an EMBL/GenBank/DDBJ whole genome shotgun (WGS) entry which is preliminary data.</text>
</comment>
<feature type="non-terminal residue" evidence="1">
    <location>
        <position position="111"/>
    </location>
</feature>
<protein>
    <submittedName>
        <fullName evidence="1">Uncharacterized protein</fullName>
    </submittedName>
</protein>
<dbReference type="AlphaFoldDB" id="A0A843U902"/>
<evidence type="ECO:0000313" key="2">
    <source>
        <dbReference type="Proteomes" id="UP000652761"/>
    </source>
</evidence>
<evidence type="ECO:0000313" key="1">
    <source>
        <dbReference type="EMBL" id="MQL76699.1"/>
    </source>
</evidence>